<dbReference type="EMBL" id="HACA01018445">
    <property type="protein sequence ID" value="CDW35806.1"/>
    <property type="molecule type" value="Transcribed_RNA"/>
</dbReference>
<accession>A0A0K2UDN6</accession>
<evidence type="ECO:0000313" key="1">
    <source>
        <dbReference type="EMBL" id="CDW35806.1"/>
    </source>
</evidence>
<organism evidence="1">
    <name type="scientific">Lepeophtheirus salmonis</name>
    <name type="common">Salmon louse</name>
    <name type="synonym">Caligus salmonis</name>
    <dbReference type="NCBI Taxonomy" id="72036"/>
    <lineage>
        <taxon>Eukaryota</taxon>
        <taxon>Metazoa</taxon>
        <taxon>Ecdysozoa</taxon>
        <taxon>Arthropoda</taxon>
        <taxon>Crustacea</taxon>
        <taxon>Multicrustacea</taxon>
        <taxon>Hexanauplia</taxon>
        <taxon>Copepoda</taxon>
        <taxon>Siphonostomatoida</taxon>
        <taxon>Caligidae</taxon>
        <taxon>Lepeophtheirus</taxon>
    </lineage>
</organism>
<name>A0A0K2UDN6_LEPSM</name>
<protein>
    <submittedName>
        <fullName evidence="1">Uncharacterized protein</fullName>
    </submittedName>
</protein>
<sequence length="33" mass="3989">MSIYDKKIFLYTNLLKISNIYVREAVVANWLRI</sequence>
<dbReference type="AlphaFoldDB" id="A0A0K2UDN6"/>
<proteinExistence type="predicted"/>
<reference evidence="1" key="1">
    <citation type="submission" date="2014-05" db="EMBL/GenBank/DDBJ databases">
        <authorList>
            <person name="Chronopoulou M."/>
        </authorList>
    </citation>
    <scope>NUCLEOTIDE SEQUENCE</scope>
    <source>
        <tissue evidence="1">Whole organism</tissue>
    </source>
</reference>